<reference evidence="1 2" key="2">
    <citation type="submission" date="2017-10" db="EMBL/GenBank/DDBJ databases">
        <title>Extensive intraspecific genome diversity in a model arbuscular mycorrhizal fungus.</title>
        <authorList>
            <person name="Chen E.C.H."/>
            <person name="Morin E."/>
            <person name="Baudet D."/>
            <person name="Noel J."/>
            <person name="Ndikumana S."/>
            <person name="Charron P."/>
            <person name="St-Onge C."/>
            <person name="Giorgi J."/>
            <person name="Grigoriev I.V."/>
            <person name="Roux C."/>
            <person name="Martin F.M."/>
            <person name="Corradi N."/>
        </authorList>
    </citation>
    <scope>NUCLEOTIDE SEQUENCE [LARGE SCALE GENOMIC DNA]</scope>
    <source>
        <strain evidence="1 2">C2</strain>
    </source>
</reference>
<comment type="caution">
    <text evidence="1">The sequence shown here is derived from an EMBL/GenBank/DDBJ whole genome shotgun (WGS) entry which is preliminary data.</text>
</comment>
<feature type="non-terminal residue" evidence="1">
    <location>
        <position position="117"/>
    </location>
</feature>
<evidence type="ECO:0000313" key="1">
    <source>
        <dbReference type="EMBL" id="PKK40928.1"/>
    </source>
</evidence>
<protein>
    <submittedName>
        <fullName evidence="1">Uncharacterized protein</fullName>
    </submittedName>
</protein>
<accession>A0A2N1KUW3</accession>
<dbReference type="AlphaFoldDB" id="A0A2N1KUW3"/>
<evidence type="ECO:0000313" key="2">
    <source>
        <dbReference type="Proteomes" id="UP000233469"/>
    </source>
</evidence>
<organism evidence="1 2">
    <name type="scientific">Rhizophagus irregularis</name>
    <dbReference type="NCBI Taxonomy" id="588596"/>
    <lineage>
        <taxon>Eukaryota</taxon>
        <taxon>Fungi</taxon>
        <taxon>Fungi incertae sedis</taxon>
        <taxon>Mucoromycota</taxon>
        <taxon>Glomeromycotina</taxon>
        <taxon>Glomeromycetes</taxon>
        <taxon>Glomerales</taxon>
        <taxon>Glomeraceae</taxon>
        <taxon>Rhizophagus</taxon>
    </lineage>
</organism>
<dbReference type="Proteomes" id="UP000233469">
    <property type="component" value="Unassembled WGS sequence"/>
</dbReference>
<proteinExistence type="predicted"/>
<reference evidence="1 2" key="1">
    <citation type="submission" date="2016-04" db="EMBL/GenBank/DDBJ databases">
        <title>Genome analyses suggest a sexual origin of heterokaryosis in a supposedly ancient asexual fungus.</title>
        <authorList>
            <person name="Ropars J."/>
            <person name="Sedzielewska K."/>
            <person name="Noel J."/>
            <person name="Charron P."/>
            <person name="Farinelli L."/>
            <person name="Marton T."/>
            <person name="Kruger M."/>
            <person name="Pelin A."/>
            <person name="Brachmann A."/>
            <person name="Corradi N."/>
        </authorList>
    </citation>
    <scope>NUCLEOTIDE SEQUENCE [LARGE SCALE GENOMIC DNA]</scope>
    <source>
        <strain evidence="1 2">C2</strain>
    </source>
</reference>
<sequence length="117" mass="14119">MIEISPNEKYLITYSKEDSSIVGWNVEDIDKKFAHVYEKKRREYHTINHTVVIDMNNKDKEIALSFKTESEHTEDCYCTFNLKGEFILYSEFGVYDTYEKHKIIWIYSTQTKNNKWE</sequence>
<dbReference type="EMBL" id="LLXL01010182">
    <property type="protein sequence ID" value="PKK40928.1"/>
    <property type="molecule type" value="Genomic_DNA"/>
</dbReference>
<name>A0A2N1KUW3_9GLOM</name>
<dbReference type="VEuPathDB" id="FungiDB:RhiirA1_486825"/>
<gene>
    <name evidence="1" type="ORF">RhiirC2_805185</name>
</gene>